<evidence type="ECO:0000259" key="1">
    <source>
        <dbReference type="Pfam" id="PF00462"/>
    </source>
</evidence>
<dbReference type="Gene3D" id="3.40.30.10">
    <property type="entry name" value="Glutaredoxin"/>
    <property type="match status" value="1"/>
</dbReference>
<name>A0A1I7WYN2_HETBA</name>
<sequence length="223" mass="26357">MTLFMCTALDLRIMLLDMHRMRLELERSLDEEKTLLMREGSVRGRKLHVFNTIRMMWNKSQWKRDYLQEEQNRVVVYITSCGILRRVWKRCRDTVDLLKALNIKAEFRDLNIDPSIFDELIDRMQLDQVTNRELIYESLPMVYVNGKYFGNDSTLIQENEKKSFPTYFENSRDDKTAPTVKAQATLFADDVMVEKKREKHFISACGVLHVIVMELLPVNSVLP</sequence>
<dbReference type="Proteomes" id="UP000095283">
    <property type="component" value="Unplaced"/>
</dbReference>
<dbReference type="PANTHER" id="PTHR46990">
    <property type="entry name" value="GLUTAREDOXIN DOMAIN-CONTAINING CYSTEINE-RICH PROTEIN 1"/>
    <property type="match status" value="1"/>
</dbReference>
<organism evidence="2 3">
    <name type="scientific">Heterorhabditis bacteriophora</name>
    <name type="common">Entomopathogenic nematode worm</name>
    <dbReference type="NCBI Taxonomy" id="37862"/>
    <lineage>
        <taxon>Eukaryota</taxon>
        <taxon>Metazoa</taxon>
        <taxon>Ecdysozoa</taxon>
        <taxon>Nematoda</taxon>
        <taxon>Chromadorea</taxon>
        <taxon>Rhabditida</taxon>
        <taxon>Rhabditina</taxon>
        <taxon>Rhabditomorpha</taxon>
        <taxon>Strongyloidea</taxon>
        <taxon>Heterorhabditidae</taxon>
        <taxon>Heterorhabditis</taxon>
    </lineage>
</organism>
<dbReference type="SUPFAM" id="SSF52833">
    <property type="entry name" value="Thioredoxin-like"/>
    <property type="match status" value="1"/>
</dbReference>
<dbReference type="AlphaFoldDB" id="A0A1I7WYN2"/>
<evidence type="ECO:0000313" key="3">
    <source>
        <dbReference type="WBParaSite" id="Hba_10374"/>
    </source>
</evidence>
<evidence type="ECO:0000313" key="2">
    <source>
        <dbReference type="Proteomes" id="UP000095283"/>
    </source>
</evidence>
<accession>A0A1I7WYN2</accession>
<keyword evidence="2" id="KW-1185">Reference proteome</keyword>
<dbReference type="PROSITE" id="PS51354">
    <property type="entry name" value="GLUTAREDOXIN_2"/>
    <property type="match status" value="1"/>
</dbReference>
<dbReference type="WBParaSite" id="Hba_10374">
    <property type="protein sequence ID" value="Hba_10374"/>
    <property type="gene ID" value="Hba_10374"/>
</dbReference>
<proteinExistence type="predicted"/>
<dbReference type="PANTHER" id="PTHR46990:SF1">
    <property type="entry name" value="GLUTAREDOXIN DOMAIN-CONTAINING CYSTEINE-RICH PROTEIN 1"/>
    <property type="match status" value="1"/>
</dbReference>
<feature type="domain" description="Glutaredoxin" evidence="1">
    <location>
        <begin position="89"/>
        <end position="148"/>
    </location>
</feature>
<dbReference type="InterPro" id="IPR002109">
    <property type="entry name" value="Glutaredoxin"/>
</dbReference>
<dbReference type="Pfam" id="PF00462">
    <property type="entry name" value="Glutaredoxin"/>
    <property type="match status" value="1"/>
</dbReference>
<protein>
    <submittedName>
        <fullName evidence="3">Glutaredoxin domain-containing protein</fullName>
    </submittedName>
</protein>
<dbReference type="InterPro" id="IPR036249">
    <property type="entry name" value="Thioredoxin-like_sf"/>
</dbReference>
<dbReference type="InterPro" id="IPR042797">
    <property type="entry name" value="GRXCR1"/>
</dbReference>
<reference evidence="3" key="1">
    <citation type="submission" date="2016-11" db="UniProtKB">
        <authorList>
            <consortium name="WormBaseParasite"/>
        </authorList>
    </citation>
    <scope>IDENTIFICATION</scope>
</reference>
<dbReference type="GO" id="GO:0007605">
    <property type="term" value="P:sensory perception of sound"/>
    <property type="evidence" value="ECO:0007669"/>
    <property type="project" value="InterPro"/>
</dbReference>